<organism evidence="7 8">
    <name type="scientific">Cymbomonas tetramitiformis</name>
    <dbReference type="NCBI Taxonomy" id="36881"/>
    <lineage>
        <taxon>Eukaryota</taxon>
        <taxon>Viridiplantae</taxon>
        <taxon>Chlorophyta</taxon>
        <taxon>Pyramimonadophyceae</taxon>
        <taxon>Pyramimonadales</taxon>
        <taxon>Pyramimonadaceae</taxon>
        <taxon>Cymbomonas</taxon>
    </lineage>
</organism>
<dbReference type="InterPro" id="IPR029063">
    <property type="entry name" value="SAM-dependent_MTases_sf"/>
</dbReference>
<dbReference type="GO" id="GO:0032259">
    <property type="term" value="P:methylation"/>
    <property type="evidence" value="ECO:0007669"/>
    <property type="project" value="UniProtKB-KW"/>
</dbReference>
<evidence type="ECO:0000256" key="6">
    <source>
        <dbReference type="RuleBase" id="RU000417"/>
    </source>
</evidence>
<dbReference type="NCBIfam" id="TIGR00675">
    <property type="entry name" value="dcm"/>
    <property type="match status" value="1"/>
</dbReference>
<feature type="active site" evidence="4">
    <location>
        <position position="103"/>
    </location>
</feature>
<dbReference type="Pfam" id="PF00145">
    <property type="entry name" value="DNA_methylase"/>
    <property type="match status" value="1"/>
</dbReference>
<proteinExistence type="inferred from homology"/>
<dbReference type="EMBL" id="LGRX02002532">
    <property type="protein sequence ID" value="KAK3284032.1"/>
    <property type="molecule type" value="Genomic_DNA"/>
</dbReference>
<dbReference type="Proteomes" id="UP001190700">
    <property type="component" value="Unassembled WGS sequence"/>
</dbReference>
<evidence type="ECO:0000256" key="4">
    <source>
        <dbReference type="PROSITE-ProRule" id="PRU01016"/>
    </source>
</evidence>
<dbReference type="PRINTS" id="PR00105">
    <property type="entry name" value="C5METTRFRASE"/>
</dbReference>
<evidence type="ECO:0000313" key="8">
    <source>
        <dbReference type="Proteomes" id="UP001190700"/>
    </source>
</evidence>
<dbReference type="GO" id="GO:0003886">
    <property type="term" value="F:DNA (cytosine-5-)-methyltransferase activity"/>
    <property type="evidence" value="ECO:0007669"/>
    <property type="project" value="UniProtKB-EC"/>
</dbReference>
<dbReference type="PANTHER" id="PTHR46098:SF1">
    <property type="entry name" value="TRNA (CYTOSINE(38)-C(5))-METHYLTRANSFERASE"/>
    <property type="match status" value="1"/>
</dbReference>
<comment type="catalytic activity">
    <reaction evidence="6">
        <text>a 2'-deoxycytidine in DNA + S-adenosyl-L-methionine = a 5-methyl-2'-deoxycytidine in DNA + S-adenosyl-L-homocysteine + H(+)</text>
        <dbReference type="Rhea" id="RHEA:13681"/>
        <dbReference type="Rhea" id="RHEA-COMP:11369"/>
        <dbReference type="Rhea" id="RHEA-COMP:11370"/>
        <dbReference type="ChEBI" id="CHEBI:15378"/>
        <dbReference type="ChEBI" id="CHEBI:57856"/>
        <dbReference type="ChEBI" id="CHEBI:59789"/>
        <dbReference type="ChEBI" id="CHEBI:85452"/>
        <dbReference type="ChEBI" id="CHEBI:85454"/>
        <dbReference type="EC" id="2.1.1.37"/>
    </reaction>
</comment>
<dbReference type="InterPro" id="IPR050750">
    <property type="entry name" value="C5-MTase"/>
</dbReference>
<evidence type="ECO:0000256" key="2">
    <source>
        <dbReference type="ARBA" id="ARBA00022679"/>
    </source>
</evidence>
<gene>
    <name evidence="7" type="ORF">CYMTET_8285</name>
</gene>
<reference evidence="7 8" key="1">
    <citation type="journal article" date="2015" name="Genome Biol. Evol.">
        <title>Comparative Genomics of a Bacterivorous Green Alga Reveals Evolutionary Causalities and Consequences of Phago-Mixotrophic Mode of Nutrition.</title>
        <authorList>
            <person name="Burns J.A."/>
            <person name="Paasch A."/>
            <person name="Narechania A."/>
            <person name="Kim E."/>
        </authorList>
    </citation>
    <scope>NUCLEOTIDE SEQUENCE [LARGE SCALE GENOMIC DNA]</scope>
    <source>
        <strain evidence="7 8">PLY_AMNH</strain>
    </source>
</reference>
<dbReference type="InterPro" id="IPR018117">
    <property type="entry name" value="C5_DNA_meth_AS"/>
</dbReference>
<dbReference type="PANTHER" id="PTHR46098">
    <property type="entry name" value="TRNA (CYTOSINE(38)-C(5))-METHYLTRANSFERASE"/>
    <property type="match status" value="1"/>
</dbReference>
<evidence type="ECO:0000256" key="3">
    <source>
        <dbReference type="ARBA" id="ARBA00022691"/>
    </source>
</evidence>
<comment type="similarity">
    <text evidence="4 5">Belongs to the class I-like SAM-binding methyltransferase superfamily. C5-methyltransferase family.</text>
</comment>
<keyword evidence="3 4" id="KW-0949">S-adenosyl-L-methionine</keyword>
<protein>
    <recommendedName>
        <fullName evidence="6">Cytosine-specific methyltransferase</fullName>
        <ecNumber evidence="6">2.1.1.37</ecNumber>
    </recommendedName>
</protein>
<dbReference type="PROSITE" id="PS51679">
    <property type="entry name" value="SAM_MT_C5"/>
    <property type="match status" value="1"/>
</dbReference>
<dbReference type="PROSITE" id="PS00094">
    <property type="entry name" value="C5_MTASE_1"/>
    <property type="match status" value="1"/>
</dbReference>
<dbReference type="AlphaFoldDB" id="A0AAE0GTI9"/>
<keyword evidence="8" id="KW-1185">Reference proteome</keyword>
<dbReference type="EC" id="2.1.1.37" evidence="6"/>
<name>A0AAE0GTI9_9CHLO</name>
<keyword evidence="1 4" id="KW-0489">Methyltransferase</keyword>
<dbReference type="Gene3D" id="3.40.50.150">
    <property type="entry name" value="Vaccinia Virus protein VP39"/>
    <property type="match status" value="1"/>
</dbReference>
<comment type="caution">
    <text evidence="7">The sequence shown here is derived from an EMBL/GenBank/DDBJ whole genome shotgun (WGS) entry which is preliminary data.</text>
</comment>
<accession>A0AAE0GTI9</accession>
<evidence type="ECO:0000256" key="1">
    <source>
        <dbReference type="ARBA" id="ARBA00022603"/>
    </source>
</evidence>
<dbReference type="InterPro" id="IPR001525">
    <property type="entry name" value="C5_MeTfrase"/>
</dbReference>
<keyword evidence="2 4" id="KW-0808">Transferase</keyword>
<evidence type="ECO:0000256" key="5">
    <source>
        <dbReference type="RuleBase" id="RU000416"/>
    </source>
</evidence>
<evidence type="ECO:0000313" key="7">
    <source>
        <dbReference type="EMBL" id="KAK3284032.1"/>
    </source>
</evidence>
<sequence>MTCASPSIKYLSLFSGIGGFEHGLLRVKPDAVCVGFSEIAVCASLVYQRQWPKARSYGDVRGITRWSVLQGYCEACRQKDAPCDTHADVESPAVDLLFGGSPCQDFSTARHGARQGIDGPKSGLMHEFFRLVKELKPKVFVLENINTISDRDLLKIGRTLRCGCVQVDACHFTSQSRPRLFWTNASARIPPVMRVGPAFESMLDEELSPKEILNEHELSKLYTRLHLRKYKRSRRSKGGIMPHENRITNLFTGLSYSFKHRSTTLMRSSMNRTTNMLVYDERLAEKDMGYCKETGCRLPWRRMSVAECHRLQGFAISQTARNDEEAMDERLNRRERVGMLGDAVCVDVAEYLFRYIYNDDARDYGQLSVSRMFQRRLASVDTS</sequence>
<dbReference type="SUPFAM" id="SSF53335">
    <property type="entry name" value="S-adenosyl-L-methionine-dependent methyltransferases"/>
    <property type="match status" value="1"/>
</dbReference>